<dbReference type="Gene3D" id="3.40.50.1820">
    <property type="entry name" value="alpha/beta hydrolase"/>
    <property type="match status" value="1"/>
</dbReference>
<dbReference type="PANTHER" id="PTHR13136">
    <property type="entry name" value="TESTIS DEVELOPMENT PROTEIN PRTD"/>
    <property type="match status" value="1"/>
</dbReference>
<dbReference type="InterPro" id="IPR026555">
    <property type="entry name" value="NSL3/Tex30"/>
</dbReference>
<dbReference type="SUPFAM" id="SSF53474">
    <property type="entry name" value="alpha/beta-Hydrolases"/>
    <property type="match status" value="1"/>
</dbReference>
<feature type="compositionally biased region" description="Polar residues" evidence="1">
    <location>
        <begin position="516"/>
        <end position="534"/>
    </location>
</feature>
<dbReference type="GO" id="GO:0045944">
    <property type="term" value="P:positive regulation of transcription by RNA polymerase II"/>
    <property type="evidence" value="ECO:0007669"/>
    <property type="project" value="TreeGrafter"/>
</dbReference>
<dbReference type="GO" id="GO:0044545">
    <property type="term" value="C:NSL complex"/>
    <property type="evidence" value="ECO:0007669"/>
    <property type="project" value="TreeGrafter"/>
</dbReference>
<gene>
    <name evidence="2" type="ORF">B4U79_13557</name>
</gene>
<evidence type="ECO:0000313" key="2">
    <source>
        <dbReference type="EMBL" id="RWS13535.1"/>
    </source>
</evidence>
<dbReference type="Proteomes" id="UP000285301">
    <property type="component" value="Unassembled WGS sequence"/>
</dbReference>
<dbReference type="AlphaFoldDB" id="A0A3S3PNW1"/>
<evidence type="ECO:0000313" key="3">
    <source>
        <dbReference type="Proteomes" id="UP000285301"/>
    </source>
</evidence>
<keyword evidence="3" id="KW-1185">Reference proteome</keyword>
<reference evidence="2 3" key="1">
    <citation type="journal article" date="2018" name="Gigascience">
        <title>Genomes of trombidid mites reveal novel predicted allergens and laterally-transferred genes associated with secondary metabolism.</title>
        <authorList>
            <person name="Dong X."/>
            <person name="Chaisiri K."/>
            <person name="Xia D."/>
            <person name="Armstrong S.D."/>
            <person name="Fang Y."/>
            <person name="Donnelly M.J."/>
            <person name="Kadowaki T."/>
            <person name="McGarry J.W."/>
            <person name="Darby A.C."/>
            <person name="Makepeace B.L."/>
        </authorList>
    </citation>
    <scope>NUCLEOTIDE SEQUENCE [LARGE SCALE GENOMIC DNA]</scope>
    <source>
        <strain evidence="2">UoL-WK</strain>
    </source>
</reference>
<dbReference type="EMBL" id="NCKU01000956">
    <property type="protein sequence ID" value="RWS13535.1"/>
    <property type="molecule type" value="Genomic_DNA"/>
</dbReference>
<feature type="region of interest" description="Disordered" evidence="1">
    <location>
        <begin position="516"/>
        <end position="646"/>
    </location>
</feature>
<dbReference type="InterPro" id="IPR029058">
    <property type="entry name" value="AB_hydrolase_fold"/>
</dbReference>
<feature type="compositionally biased region" description="Basic residues" evidence="1">
    <location>
        <begin position="542"/>
        <end position="552"/>
    </location>
</feature>
<dbReference type="STRING" id="1965070.A0A3S3PNW1"/>
<evidence type="ECO:0000256" key="1">
    <source>
        <dbReference type="SAM" id="MobiDB-lite"/>
    </source>
</evidence>
<dbReference type="OrthoDB" id="6415022at2759"/>
<organism evidence="2 3">
    <name type="scientific">Dinothrombium tinctorium</name>
    <dbReference type="NCBI Taxonomy" id="1965070"/>
    <lineage>
        <taxon>Eukaryota</taxon>
        <taxon>Metazoa</taxon>
        <taxon>Ecdysozoa</taxon>
        <taxon>Arthropoda</taxon>
        <taxon>Chelicerata</taxon>
        <taxon>Arachnida</taxon>
        <taxon>Acari</taxon>
        <taxon>Acariformes</taxon>
        <taxon>Trombidiformes</taxon>
        <taxon>Prostigmata</taxon>
        <taxon>Anystina</taxon>
        <taxon>Parasitengona</taxon>
        <taxon>Trombidioidea</taxon>
        <taxon>Trombidiidae</taxon>
        <taxon>Dinothrombium</taxon>
    </lineage>
</organism>
<accession>A0A3S3PNW1</accession>
<proteinExistence type="predicted"/>
<name>A0A3S3PNW1_9ACAR</name>
<comment type="caution">
    <text evidence="2">The sequence shown here is derived from an EMBL/GenBank/DDBJ whole genome shotgun (WGS) entry which is preliminary data.</text>
</comment>
<dbReference type="PANTHER" id="PTHR13136:SF16">
    <property type="entry name" value="KAT8 REGULATORY NSL COMPLEX SUBUNIT 3"/>
    <property type="match status" value="1"/>
</dbReference>
<protein>
    <submittedName>
        <fullName evidence="2">KAT8 regulatory NSL complex subunit 3-like protein</fullName>
    </submittedName>
</protein>
<sequence>MVLSPSLSSGSGDTMISSAVSDSGVPLITFLRRISGQEKDLNIVEIEHSYSKSWNVHPDPNIKSRPARFLFMSHFPKHQLLSKNIDDEVIDVDSVDSSATGVPNPLIAECSHFQHKTQSIPDVTDSPNGELQPPNKNGWSPMMHKLWNKSLKILQSDRLARLSYESLPNEMILKKNLMDRTCNKFRHLFASVSWDFNILCWLHSLLSEHVSGTFLLSYHEAMQILRQKLPSLVDKFYTLAKNEPNFSITRSKISSTDPILSVLNNHKPKRITGSPLFLIIPNGPQIPHLLTSQRMKHWHNLFGSLGKVITVTINQKPMMRTSDCLLEIRLAVRDKIKECKATFNEGRPLVLVGFGASSLIAAHCALNNAAYVNATICLGFPLTGINGFRGVSNSFARRTSHNLSNLLLKDLDDPLLETTVPTLFVIGQNSTMSTLDDMEDFRERITKAETGLIVVGGANDRLILCSAKKRFTGITQAMVDRCICDEISDFVSYVISRMSSETHLAPSTSALFGFPSSSSRNHASLPKSTFSNQPKLVSSLSSKKKRKKPRNPKKAEPESVVSPIASPNEVSEKNEENANSPVITKKRCLESSTQNQNEPKPAAPEEVTPKEEVSMSNQEEQKPTPNPSSEQAMPQPPQFFPGGEPANALFANLERHYGWSYGVSEVPTVISSNTTRTRHIRAPKQLDM</sequence>